<dbReference type="VEuPathDB" id="FungiDB:BO97DRAFT_308382"/>
<reference evidence="2 3" key="1">
    <citation type="submission" date="2018-02" db="EMBL/GenBank/DDBJ databases">
        <title>The genomes of Aspergillus section Nigri reveals drivers in fungal speciation.</title>
        <authorList>
            <consortium name="DOE Joint Genome Institute"/>
            <person name="Vesth T.C."/>
            <person name="Nybo J."/>
            <person name="Theobald S."/>
            <person name="Brandl J."/>
            <person name="Frisvad J.C."/>
            <person name="Nielsen K.F."/>
            <person name="Lyhne E.K."/>
            <person name="Kogle M.E."/>
            <person name="Kuo A."/>
            <person name="Riley R."/>
            <person name="Clum A."/>
            <person name="Nolan M."/>
            <person name="Lipzen A."/>
            <person name="Salamov A."/>
            <person name="Henrissat B."/>
            <person name="Wiebenga A."/>
            <person name="De vries R.P."/>
            <person name="Grigoriev I.V."/>
            <person name="Mortensen U.H."/>
            <person name="Andersen M.R."/>
            <person name="Baker S.E."/>
        </authorList>
    </citation>
    <scope>NUCLEOTIDE SEQUENCE [LARGE SCALE GENOMIC DNA]</scope>
    <source>
        <strain evidence="2 3">CBS 101889</strain>
    </source>
</reference>
<evidence type="ECO:0000313" key="2">
    <source>
        <dbReference type="EMBL" id="RAL08127.1"/>
    </source>
</evidence>
<dbReference type="Proteomes" id="UP000248961">
    <property type="component" value="Unassembled WGS sequence"/>
</dbReference>
<organism evidence="2 3">
    <name type="scientific">Aspergillus homomorphus (strain CBS 101889)</name>
    <dbReference type="NCBI Taxonomy" id="1450537"/>
    <lineage>
        <taxon>Eukaryota</taxon>
        <taxon>Fungi</taxon>
        <taxon>Dikarya</taxon>
        <taxon>Ascomycota</taxon>
        <taxon>Pezizomycotina</taxon>
        <taxon>Eurotiomycetes</taxon>
        <taxon>Eurotiomycetidae</taxon>
        <taxon>Eurotiales</taxon>
        <taxon>Aspergillaceae</taxon>
        <taxon>Aspergillus</taxon>
        <taxon>Aspergillus subgen. Circumdati</taxon>
    </lineage>
</organism>
<dbReference type="OrthoDB" id="3546385at2759"/>
<sequence>MAPTSFPLFPKLPTELRLMIWEHALPAPIEEQPLYFYNQTRWTCGVCEHDIITDEKRYVNFQHGQVAPLQINIPLYFVNREAHKIALSWGVQQGLDLWPCQSQERTTTFARLFNPETDILYVAARYWSEFWYEDLKTIRRLPQLLHKPVIHPPLKYLALSAKILRERPQHFGYMLARYRNLQKVFIV</sequence>
<dbReference type="RefSeq" id="XP_025547281.1">
    <property type="nucleotide sequence ID" value="XM_025691182.1"/>
</dbReference>
<keyword evidence="3" id="KW-1185">Reference proteome</keyword>
<dbReference type="PANTHER" id="PTHR35910:SF6">
    <property type="entry name" value="2EXR DOMAIN-CONTAINING PROTEIN"/>
    <property type="match status" value="1"/>
</dbReference>
<evidence type="ECO:0000313" key="3">
    <source>
        <dbReference type="Proteomes" id="UP000248961"/>
    </source>
</evidence>
<dbReference type="GeneID" id="37195471"/>
<dbReference type="EMBL" id="KZ824319">
    <property type="protein sequence ID" value="RAL08127.1"/>
    <property type="molecule type" value="Genomic_DNA"/>
</dbReference>
<proteinExistence type="predicted"/>
<dbReference type="InterPro" id="IPR045518">
    <property type="entry name" value="2EXR"/>
</dbReference>
<gene>
    <name evidence="2" type="ORF">BO97DRAFT_308382</name>
</gene>
<protein>
    <recommendedName>
        <fullName evidence="1">2EXR domain-containing protein</fullName>
    </recommendedName>
</protein>
<feature type="non-terminal residue" evidence="2">
    <location>
        <position position="187"/>
    </location>
</feature>
<evidence type="ECO:0000259" key="1">
    <source>
        <dbReference type="Pfam" id="PF20150"/>
    </source>
</evidence>
<dbReference type="Pfam" id="PF20150">
    <property type="entry name" value="2EXR"/>
    <property type="match status" value="1"/>
</dbReference>
<name>A0A395HJX8_ASPHC</name>
<accession>A0A395HJX8</accession>
<dbReference type="AlphaFoldDB" id="A0A395HJX8"/>
<feature type="domain" description="2EXR" evidence="1">
    <location>
        <begin position="6"/>
        <end position="120"/>
    </location>
</feature>
<dbReference type="PANTHER" id="PTHR35910">
    <property type="entry name" value="2EXR DOMAIN-CONTAINING PROTEIN"/>
    <property type="match status" value="1"/>
</dbReference>